<protein>
    <submittedName>
        <fullName evidence="2">Uncharacterized protein</fullName>
    </submittedName>
</protein>
<feature type="compositionally biased region" description="Pro residues" evidence="1">
    <location>
        <begin position="1"/>
        <end position="11"/>
    </location>
</feature>
<feature type="region of interest" description="Disordered" evidence="1">
    <location>
        <begin position="1"/>
        <end position="119"/>
    </location>
</feature>
<evidence type="ECO:0000256" key="1">
    <source>
        <dbReference type="SAM" id="MobiDB-lite"/>
    </source>
</evidence>
<dbReference type="EMBL" id="OZ035828">
    <property type="protein sequence ID" value="CAL1608732.1"/>
    <property type="molecule type" value="Genomic_DNA"/>
</dbReference>
<organism evidence="2 3">
    <name type="scientific">Knipowitschia caucasica</name>
    <name type="common">Caucasian dwarf goby</name>
    <name type="synonym">Pomatoschistus caucasicus</name>
    <dbReference type="NCBI Taxonomy" id="637954"/>
    <lineage>
        <taxon>Eukaryota</taxon>
        <taxon>Metazoa</taxon>
        <taxon>Chordata</taxon>
        <taxon>Craniata</taxon>
        <taxon>Vertebrata</taxon>
        <taxon>Euteleostomi</taxon>
        <taxon>Actinopterygii</taxon>
        <taxon>Neopterygii</taxon>
        <taxon>Teleostei</taxon>
        <taxon>Neoteleostei</taxon>
        <taxon>Acanthomorphata</taxon>
        <taxon>Gobiaria</taxon>
        <taxon>Gobiiformes</taxon>
        <taxon>Gobioidei</taxon>
        <taxon>Gobiidae</taxon>
        <taxon>Gobiinae</taxon>
        <taxon>Knipowitschia</taxon>
    </lineage>
</organism>
<evidence type="ECO:0000313" key="2">
    <source>
        <dbReference type="EMBL" id="CAL1608732.1"/>
    </source>
</evidence>
<name>A0AAV2M5U7_KNICA</name>
<proteinExistence type="predicted"/>
<dbReference type="AlphaFoldDB" id="A0AAV2M5U7"/>
<reference evidence="2 3" key="1">
    <citation type="submission" date="2024-04" db="EMBL/GenBank/DDBJ databases">
        <authorList>
            <person name="Waldvogel A.-M."/>
            <person name="Schoenle A."/>
        </authorList>
    </citation>
    <scope>NUCLEOTIDE SEQUENCE [LARGE SCALE GENOMIC DNA]</scope>
</reference>
<feature type="compositionally biased region" description="Polar residues" evidence="1">
    <location>
        <begin position="13"/>
        <end position="25"/>
    </location>
</feature>
<keyword evidence="3" id="KW-1185">Reference proteome</keyword>
<evidence type="ECO:0000313" key="3">
    <source>
        <dbReference type="Proteomes" id="UP001497482"/>
    </source>
</evidence>
<accession>A0AAV2M5U7</accession>
<dbReference type="Proteomes" id="UP001497482">
    <property type="component" value="Chromosome 6"/>
</dbReference>
<gene>
    <name evidence="2" type="ORF">KC01_LOCUS35605</name>
</gene>
<feature type="compositionally biased region" description="Polar residues" evidence="1">
    <location>
        <begin position="35"/>
        <end position="47"/>
    </location>
</feature>
<sequence>MPPLTTHPFLPPASSSTHRLPQQTPKPCHKREESQGCNQHNLVTPQTGRDRAARHTTAPHGPLRPSAEPGHCCRTGQEEAEASGPHWSHEEVRRAAVTISKTTPMSAQRERGGGQGGCL</sequence>